<keyword evidence="4 5" id="KW-0472">Membrane</keyword>
<dbReference type="STRING" id="1802055.A3A74_02300"/>
<dbReference type="PANTHER" id="PTHR37422">
    <property type="entry name" value="TEICHURONIC ACID BIOSYNTHESIS PROTEIN TUAE"/>
    <property type="match status" value="1"/>
</dbReference>
<dbReference type="EMBL" id="MGAF01000022">
    <property type="protein sequence ID" value="OGK41151.1"/>
    <property type="molecule type" value="Genomic_DNA"/>
</dbReference>
<evidence type="ECO:0000256" key="3">
    <source>
        <dbReference type="ARBA" id="ARBA00022989"/>
    </source>
</evidence>
<dbReference type="InterPro" id="IPR007016">
    <property type="entry name" value="O-antigen_ligase-rel_domated"/>
</dbReference>
<feature type="transmembrane region" description="Helical" evidence="5">
    <location>
        <begin position="414"/>
        <end position="433"/>
    </location>
</feature>
<dbReference type="Pfam" id="PF04932">
    <property type="entry name" value="Wzy_C"/>
    <property type="match status" value="1"/>
</dbReference>
<dbReference type="AlphaFoldDB" id="A0A1F7ICS4"/>
<evidence type="ECO:0000313" key="7">
    <source>
        <dbReference type="EMBL" id="OGK41151.1"/>
    </source>
</evidence>
<evidence type="ECO:0000259" key="6">
    <source>
        <dbReference type="Pfam" id="PF04932"/>
    </source>
</evidence>
<dbReference type="GO" id="GO:0016020">
    <property type="term" value="C:membrane"/>
    <property type="evidence" value="ECO:0007669"/>
    <property type="project" value="UniProtKB-SubCell"/>
</dbReference>
<evidence type="ECO:0000256" key="5">
    <source>
        <dbReference type="SAM" id="Phobius"/>
    </source>
</evidence>
<feature type="transmembrane region" description="Helical" evidence="5">
    <location>
        <begin position="348"/>
        <end position="370"/>
    </location>
</feature>
<evidence type="ECO:0000256" key="4">
    <source>
        <dbReference type="ARBA" id="ARBA00023136"/>
    </source>
</evidence>
<proteinExistence type="predicted"/>
<accession>A0A1F7ICS4</accession>
<organism evidence="7 8">
    <name type="scientific">Candidatus Roizmanbacteria bacterium RIFCSPLOWO2_01_FULL_35_13</name>
    <dbReference type="NCBI Taxonomy" id="1802055"/>
    <lineage>
        <taxon>Bacteria</taxon>
        <taxon>Candidatus Roizmaniibacteriota</taxon>
    </lineage>
</organism>
<feature type="domain" description="O-antigen ligase-related" evidence="6">
    <location>
        <begin position="220"/>
        <end position="365"/>
    </location>
</feature>
<name>A0A1F7ICS4_9BACT</name>
<feature type="transmembrane region" description="Helical" evidence="5">
    <location>
        <begin position="213"/>
        <end position="229"/>
    </location>
</feature>
<feature type="transmembrane region" description="Helical" evidence="5">
    <location>
        <begin position="101"/>
        <end position="123"/>
    </location>
</feature>
<feature type="transmembrane region" description="Helical" evidence="5">
    <location>
        <begin position="391"/>
        <end position="408"/>
    </location>
</feature>
<evidence type="ECO:0000256" key="2">
    <source>
        <dbReference type="ARBA" id="ARBA00022692"/>
    </source>
</evidence>
<comment type="subcellular location">
    <subcellularLocation>
        <location evidence="1">Membrane</location>
        <topology evidence="1">Multi-pass membrane protein</topology>
    </subcellularLocation>
</comment>
<dbReference type="Proteomes" id="UP000179270">
    <property type="component" value="Unassembled WGS sequence"/>
</dbReference>
<feature type="transmembrane region" description="Helical" evidence="5">
    <location>
        <begin position="34"/>
        <end position="54"/>
    </location>
</feature>
<evidence type="ECO:0000256" key="1">
    <source>
        <dbReference type="ARBA" id="ARBA00004141"/>
    </source>
</evidence>
<dbReference type="PANTHER" id="PTHR37422:SF13">
    <property type="entry name" value="LIPOPOLYSACCHARIDE BIOSYNTHESIS PROTEIN PA4999-RELATED"/>
    <property type="match status" value="1"/>
</dbReference>
<feature type="transmembrane region" description="Helical" evidence="5">
    <location>
        <begin position="189"/>
        <end position="206"/>
    </location>
</feature>
<gene>
    <name evidence="7" type="ORF">A3A74_02300</name>
</gene>
<feature type="transmembrane region" description="Helical" evidence="5">
    <location>
        <begin position="75"/>
        <end position="95"/>
    </location>
</feature>
<reference evidence="7 8" key="1">
    <citation type="journal article" date="2016" name="Nat. Commun.">
        <title>Thousands of microbial genomes shed light on interconnected biogeochemical processes in an aquifer system.</title>
        <authorList>
            <person name="Anantharaman K."/>
            <person name="Brown C.T."/>
            <person name="Hug L.A."/>
            <person name="Sharon I."/>
            <person name="Castelle C.J."/>
            <person name="Probst A.J."/>
            <person name="Thomas B.C."/>
            <person name="Singh A."/>
            <person name="Wilkins M.J."/>
            <person name="Karaoz U."/>
            <person name="Brodie E.L."/>
            <person name="Williams K.H."/>
            <person name="Hubbard S.S."/>
            <person name="Banfield J.F."/>
        </authorList>
    </citation>
    <scope>NUCLEOTIDE SEQUENCE [LARGE SCALE GENOMIC DNA]</scope>
</reference>
<sequence>MTLYTLPFSNPGKTNSVLAIPSYKLLDNVGEDYFLGYGLRLSNIFIFFTLICLFREVILNKEKIVPIFKKTKNTIVVFSSMVFLGIGLIGSLFYSPFPEASLVWLFQYMQLFLMAFFVVYFFVNYKNKFNLLFTLIAFTIILQSLISFGQFSRQSSLGLPFEISRVSSVYYANIDEANTTYRVAGTFHYHNQLALVILLLITFLSPKALKENKPIYFVPLFLGMVTIILTQSRTVWLSTGLLMYILYLNYKNELKRVVDLIGIKKIIGLFLIILIGLSYVIFPRLILSTYVFHENAGLSFRSKMFGEAIEAITFNPYFGYGAGTNEYVLISLFPNGVISTFPSAVHMAFLQLILEVGLLGTFFFFFPFFLILRDTFVNKINYVKNQEAKNYTFIFKMGIITFVIYYLFQPHVGTVEFAYLGIILGLGLNREFLR</sequence>
<feature type="transmembrane region" description="Helical" evidence="5">
    <location>
        <begin position="130"/>
        <end position="151"/>
    </location>
</feature>
<comment type="caution">
    <text evidence="7">The sequence shown here is derived from an EMBL/GenBank/DDBJ whole genome shotgun (WGS) entry which is preliminary data.</text>
</comment>
<evidence type="ECO:0000313" key="8">
    <source>
        <dbReference type="Proteomes" id="UP000179270"/>
    </source>
</evidence>
<protein>
    <recommendedName>
        <fullName evidence="6">O-antigen ligase-related domain-containing protein</fullName>
    </recommendedName>
</protein>
<dbReference type="InterPro" id="IPR051533">
    <property type="entry name" value="WaaL-like"/>
</dbReference>
<keyword evidence="3 5" id="KW-1133">Transmembrane helix</keyword>
<feature type="transmembrane region" description="Helical" evidence="5">
    <location>
        <begin position="262"/>
        <end position="282"/>
    </location>
</feature>
<keyword evidence="2 5" id="KW-0812">Transmembrane</keyword>